<keyword evidence="4" id="KW-0804">Transcription</keyword>
<feature type="domain" description="HTH tetR-type" evidence="6">
    <location>
        <begin position="11"/>
        <end position="71"/>
    </location>
</feature>
<dbReference type="STRING" id="501010.NOSIN_10790"/>
<dbReference type="EMBL" id="MCOK01000001">
    <property type="protein sequence ID" value="OOC54235.1"/>
    <property type="molecule type" value="Genomic_DNA"/>
</dbReference>
<dbReference type="GO" id="GO:0003700">
    <property type="term" value="F:DNA-binding transcription factor activity"/>
    <property type="evidence" value="ECO:0007669"/>
    <property type="project" value="TreeGrafter"/>
</dbReference>
<keyword evidence="1" id="KW-0678">Repressor</keyword>
<accession>A0A1V3C0J7</accession>
<name>A0A1V3C0J7_9ACTN</name>
<keyword evidence="8" id="KW-1185">Reference proteome</keyword>
<reference evidence="8" key="1">
    <citation type="submission" date="2016-08" db="EMBL/GenBank/DDBJ databases">
        <authorList>
            <person name="Tokovenko B."/>
            <person name="Kalinowski J."/>
        </authorList>
    </citation>
    <scope>NUCLEOTIDE SEQUENCE [LARGE SCALE GENOMIC DNA]</scope>
    <source>
        <strain evidence="8">UTMC102</strain>
    </source>
</reference>
<dbReference type="OrthoDB" id="7505659at2"/>
<evidence type="ECO:0000313" key="8">
    <source>
        <dbReference type="Proteomes" id="UP000189004"/>
    </source>
</evidence>
<dbReference type="PROSITE" id="PS50977">
    <property type="entry name" value="HTH_TETR_2"/>
    <property type="match status" value="1"/>
</dbReference>
<evidence type="ECO:0000256" key="5">
    <source>
        <dbReference type="PROSITE-ProRule" id="PRU00335"/>
    </source>
</evidence>
<dbReference type="InterPro" id="IPR039538">
    <property type="entry name" value="BetI_C"/>
</dbReference>
<dbReference type="Pfam" id="PF00440">
    <property type="entry name" value="TetR_N"/>
    <property type="match status" value="1"/>
</dbReference>
<comment type="caution">
    <text evidence="7">The sequence shown here is derived from an EMBL/GenBank/DDBJ whole genome shotgun (WGS) entry which is preliminary data.</text>
</comment>
<dbReference type="AlphaFoldDB" id="A0A1V3C0J7"/>
<dbReference type="GO" id="GO:0000976">
    <property type="term" value="F:transcription cis-regulatory region binding"/>
    <property type="evidence" value="ECO:0007669"/>
    <property type="project" value="TreeGrafter"/>
</dbReference>
<evidence type="ECO:0000256" key="3">
    <source>
        <dbReference type="ARBA" id="ARBA00023125"/>
    </source>
</evidence>
<evidence type="ECO:0000256" key="2">
    <source>
        <dbReference type="ARBA" id="ARBA00023015"/>
    </source>
</evidence>
<evidence type="ECO:0000256" key="4">
    <source>
        <dbReference type="ARBA" id="ARBA00023163"/>
    </source>
</evidence>
<dbReference type="PANTHER" id="PTHR30055:SF234">
    <property type="entry name" value="HTH-TYPE TRANSCRIPTIONAL REGULATOR BETI"/>
    <property type="match status" value="1"/>
</dbReference>
<dbReference type="PRINTS" id="PR00455">
    <property type="entry name" value="HTHTETR"/>
</dbReference>
<organism evidence="7 8">
    <name type="scientific">Nocardiopsis sinuspersici</name>
    <dbReference type="NCBI Taxonomy" id="501010"/>
    <lineage>
        <taxon>Bacteria</taxon>
        <taxon>Bacillati</taxon>
        <taxon>Actinomycetota</taxon>
        <taxon>Actinomycetes</taxon>
        <taxon>Streptosporangiales</taxon>
        <taxon>Nocardiopsidaceae</taxon>
        <taxon>Nocardiopsis</taxon>
    </lineage>
</organism>
<dbReference type="RefSeq" id="WP_077690634.1">
    <property type="nucleotide sequence ID" value="NZ_MCOK01000001.1"/>
</dbReference>
<dbReference type="SUPFAM" id="SSF46689">
    <property type="entry name" value="Homeodomain-like"/>
    <property type="match status" value="1"/>
</dbReference>
<keyword evidence="3 5" id="KW-0238">DNA-binding</keyword>
<gene>
    <name evidence="7" type="ORF">NOSIN_10790</name>
</gene>
<evidence type="ECO:0000259" key="6">
    <source>
        <dbReference type="PROSITE" id="PS50977"/>
    </source>
</evidence>
<dbReference type="PANTHER" id="PTHR30055">
    <property type="entry name" value="HTH-TYPE TRANSCRIPTIONAL REGULATOR RUTR"/>
    <property type="match status" value="1"/>
</dbReference>
<dbReference type="Gene3D" id="1.10.357.10">
    <property type="entry name" value="Tetracycline Repressor, domain 2"/>
    <property type="match status" value="1"/>
</dbReference>
<protein>
    <recommendedName>
        <fullName evidence="6">HTH tetR-type domain-containing protein</fullName>
    </recommendedName>
</protein>
<dbReference type="InterPro" id="IPR036271">
    <property type="entry name" value="Tet_transcr_reg_TetR-rel_C_sf"/>
</dbReference>
<proteinExistence type="predicted"/>
<dbReference type="InterPro" id="IPR050109">
    <property type="entry name" value="HTH-type_TetR-like_transc_reg"/>
</dbReference>
<feature type="DNA-binding region" description="H-T-H motif" evidence="5">
    <location>
        <begin position="34"/>
        <end position="53"/>
    </location>
</feature>
<evidence type="ECO:0000256" key="1">
    <source>
        <dbReference type="ARBA" id="ARBA00022491"/>
    </source>
</evidence>
<dbReference type="SUPFAM" id="SSF48498">
    <property type="entry name" value="Tetracyclin repressor-like, C-terminal domain"/>
    <property type="match status" value="1"/>
</dbReference>
<dbReference type="Pfam" id="PF13977">
    <property type="entry name" value="TetR_C_6"/>
    <property type="match status" value="1"/>
</dbReference>
<dbReference type="Proteomes" id="UP000189004">
    <property type="component" value="Unassembled WGS sequence"/>
</dbReference>
<evidence type="ECO:0000313" key="7">
    <source>
        <dbReference type="EMBL" id="OOC54235.1"/>
    </source>
</evidence>
<dbReference type="InterPro" id="IPR009057">
    <property type="entry name" value="Homeodomain-like_sf"/>
</dbReference>
<sequence length="207" mass="22612">MNRRGPYGKSAAKREEILSAALDLISHHGYRGTSVKGIAESVGLSPAGVLHHFGTKERLFVEVLRRRDELDAARSRADVAAATTRSPLHPLDRYAALLDSNADVPGLVELYSALVVEAADPSHEAHDFFTERRVEGHHLLTRAVRRMQESGTLTSRIDAEVLATALHALGDGLQTLWLIDPDVDMGGTIRKLLQALRTDLLEEGAEP</sequence>
<keyword evidence="2" id="KW-0805">Transcription regulation</keyword>
<dbReference type="InterPro" id="IPR001647">
    <property type="entry name" value="HTH_TetR"/>
</dbReference>